<evidence type="ECO:0000313" key="3">
    <source>
        <dbReference type="EMBL" id="VFU01929.1"/>
    </source>
</evidence>
<evidence type="ECO:0000313" key="4">
    <source>
        <dbReference type="Proteomes" id="UP000332933"/>
    </source>
</evidence>
<keyword evidence="1" id="KW-0175">Coiled coil</keyword>
<dbReference type="EMBL" id="CAADRA010007545">
    <property type="protein sequence ID" value="VFU01929.1"/>
    <property type="molecule type" value="Genomic_DNA"/>
</dbReference>
<name>A0A485LSW5_9STRA</name>
<protein>
    <submittedName>
        <fullName evidence="3">Aste57867_25304 protein</fullName>
    </submittedName>
</protein>
<evidence type="ECO:0000313" key="2">
    <source>
        <dbReference type="EMBL" id="KAF0682572.1"/>
    </source>
</evidence>
<feature type="coiled-coil region" evidence="1">
    <location>
        <begin position="118"/>
        <end position="216"/>
    </location>
</feature>
<gene>
    <name evidence="3" type="primary">Aste57867_25304</name>
    <name evidence="2" type="ORF">As57867_025226</name>
    <name evidence="3" type="ORF">ASTE57867_25304</name>
</gene>
<reference evidence="2" key="2">
    <citation type="submission" date="2019-06" db="EMBL/GenBank/DDBJ databases">
        <title>Genomics analysis of Aphanomyces spp. identifies a new class of oomycete effector associated with host adaptation.</title>
        <authorList>
            <person name="Gaulin E."/>
        </authorList>
    </citation>
    <scope>NUCLEOTIDE SEQUENCE</scope>
    <source>
        <strain evidence="2">CBS 578.67</strain>
    </source>
</reference>
<sequence length="659" mass="74202">MPVQAKSPAIAFEMRVKEALLKANGAHPLFDKERRVQTILTLAFEMCDHVGLFGPILHTALGVLESAIYSDEADARAFFGCGIFSDTATVAEIQARASYKNIPCFLLLDIARTERTNVLEARTQLQDLQTHVQSAQSRLVVNERMLRKEVNEVMGELAETQDKAAQAKCALENVTNEGRQQQRDMTASTLSLQREMQAMNAAITRYQSEIRDLRHERAATDALRKEFERVRCPHAAKKAGGVVVAELLQSLQTQMQLLLLRNTRVQEYDRDLRLCSPDMQSKHVATICAMWQHLLTLLLGFATISSATSSRCSTNTQPSKRTPSFVPMEIYHFVDSSFIQDQMATALTTKETIAMIPDQLRALVEPSPSAPETSLWVPFSAWHPQPIPKCIPRLSVDELDDFFAHLWAKISTVERKWLKWSLEHERDKKQRVTSDDANQKASDVLPLPLMCAEYIEDRYGEPRIAVITTVAILQAIDTFVEQSAQLDLFGSVFAGTLDQSAWWYLMLVKSHVAQLELDITSDHALRLVGKFLLLPRGDVNVVQSLSLDAFVASVHLHVRGELTSAKFFDWLATRIMIADDLHFKASKQILFRNDGATLTRLSLVQFSKNVLDCVHLPRALISRYFRSMCESPTTDTVALDHVVYMLAYIQLANPSCRSV</sequence>
<evidence type="ECO:0000256" key="1">
    <source>
        <dbReference type="SAM" id="Coils"/>
    </source>
</evidence>
<dbReference type="AlphaFoldDB" id="A0A485LSW5"/>
<dbReference type="OrthoDB" id="65385at2759"/>
<proteinExistence type="predicted"/>
<accession>A0A485LSW5</accession>
<reference evidence="3 4" key="1">
    <citation type="submission" date="2019-03" db="EMBL/GenBank/DDBJ databases">
        <authorList>
            <person name="Gaulin E."/>
            <person name="Dumas B."/>
        </authorList>
    </citation>
    <scope>NUCLEOTIDE SEQUENCE [LARGE SCALE GENOMIC DNA]</scope>
    <source>
        <strain evidence="3">CBS 568.67</strain>
    </source>
</reference>
<organism evidence="3 4">
    <name type="scientific">Aphanomyces stellatus</name>
    <dbReference type="NCBI Taxonomy" id="120398"/>
    <lineage>
        <taxon>Eukaryota</taxon>
        <taxon>Sar</taxon>
        <taxon>Stramenopiles</taxon>
        <taxon>Oomycota</taxon>
        <taxon>Saprolegniomycetes</taxon>
        <taxon>Saprolegniales</taxon>
        <taxon>Verrucalvaceae</taxon>
        <taxon>Aphanomyces</taxon>
    </lineage>
</organism>
<dbReference type="Proteomes" id="UP000332933">
    <property type="component" value="Unassembled WGS sequence"/>
</dbReference>
<dbReference type="EMBL" id="VJMH01007519">
    <property type="protein sequence ID" value="KAF0682572.1"/>
    <property type="molecule type" value="Genomic_DNA"/>
</dbReference>
<keyword evidence="4" id="KW-1185">Reference proteome</keyword>